<evidence type="ECO:0000313" key="2">
    <source>
        <dbReference type="EMBL" id="KAG5842425.1"/>
    </source>
</evidence>
<keyword evidence="3" id="KW-1185">Reference proteome</keyword>
<proteinExistence type="predicted"/>
<organism evidence="2 3">
    <name type="scientific">Anguilla anguilla</name>
    <name type="common">European freshwater eel</name>
    <name type="synonym">Muraena anguilla</name>
    <dbReference type="NCBI Taxonomy" id="7936"/>
    <lineage>
        <taxon>Eukaryota</taxon>
        <taxon>Metazoa</taxon>
        <taxon>Chordata</taxon>
        <taxon>Craniata</taxon>
        <taxon>Vertebrata</taxon>
        <taxon>Euteleostomi</taxon>
        <taxon>Actinopterygii</taxon>
        <taxon>Neopterygii</taxon>
        <taxon>Teleostei</taxon>
        <taxon>Anguilliformes</taxon>
        <taxon>Anguillidae</taxon>
        <taxon>Anguilla</taxon>
    </lineage>
</organism>
<dbReference type="Proteomes" id="UP001044222">
    <property type="component" value="Chromosome 9"/>
</dbReference>
<feature type="region of interest" description="Disordered" evidence="1">
    <location>
        <begin position="43"/>
        <end position="67"/>
    </location>
</feature>
<protein>
    <submittedName>
        <fullName evidence="2">Uncharacterized protein</fullName>
    </submittedName>
</protein>
<comment type="caution">
    <text evidence="2">The sequence shown here is derived from an EMBL/GenBank/DDBJ whole genome shotgun (WGS) entry which is preliminary data.</text>
</comment>
<evidence type="ECO:0000313" key="3">
    <source>
        <dbReference type="Proteomes" id="UP001044222"/>
    </source>
</evidence>
<accession>A0A9D3M7W6</accession>
<gene>
    <name evidence="2" type="ORF">ANANG_G00177520</name>
</gene>
<evidence type="ECO:0000256" key="1">
    <source>
        <dbReference type="SAM" id="MobiDB-lite"/>
    </source>
</evidence>
<sequence>MPPFDLYTQQVHWLKKCDNTATVFSPPITTVDPRGVGFEDITSGPETQQELKSRWESAAATSLSKRL</sequence>
<reference evidence="2" key="1">
    <citation type="submission" date="2021-01" db="EMBL/GenBank/DDBJ databases">
        <title>A chromosome-scale assembly of European eel, Anguilla anguilla.</title>
        <authorList>
            <person name="Henkel C."/>
            <person name="Jong-Raadsen S.A."/>
            <person name="Dufour S."/>
            <person name="Weltzien F.-A."/>
            <person name="Palstra A.P."/>
            <person name="Pelster B."/>
            <person name="Spaink H.P."/>
            <person name="Van Den Thillart G.E."/>
            <person name="Jansen H."/>
            <person name="Zahm M."/>
            <person name="Klopp C."/>
            <person name="Cedric C."/>
            <person name="Louis A."/>
            <person name="Berthelot C."/>
            <person name="Parey E."/>
            <person name="Roest Crollius H."/>
            <person name="Montfort J."/>
            <person name="Robinson-Rechavi M."/>
            <person name="Bucao C."/>
            <person name="Bouchez O."/>
            <person name="Gislard M."/>
            <person name="Lluch J."/>
            <person name="Milhes M."/>
            <person name="Lampietro C."/>
            <person name="Lopez Roques C."/>
            <person name="Donnadieu C."/>
            <person name="Braasch I."/>
            <person name="Desvignes T."/>
            <person name="Postlethwait J."/>
            <person name="Bobe J."/>
            <person name="Guiguen Y."/>
            <person name="Dirks R."/>
        </authorList>
    </citation>
    <scope>NUCLEOTIDE SEQUENCE</scope>
    <source>
        <strain evidence="2">Tag_6206</strain>
        <tissue evidence="2">Liver</tissue>
    </source>
</reference>
<dbReference type="AlphaFoldDB" id="A0A9D3M7W6"/>
<dbReference type="EMBL" id="JAFIRN010000009">
    <property type="protein sequence ID" value="KAG5842425.1"/>
    <property type="molecule type" value="Genomic_DNA"/>
</dbReference>
<name>A0A9D3M7W6_ANGAN</name>